<accession>A0A151PA73</accession>
<gene>
    <name evidence="1" type="ORF">Y1Q_0021557</name>
</gene>
<comment type="caution">
    <text evidence="1">The sequence shown here is derived from an EMBL/GenBank/DDBJ whole genome shotgun (WGS) entry which is preliminary data.</text>
</comment>
<sequence length="104" mass="11629">MTKETFYHTVSMLEPNIVRQDTNMHWPIPPDKTVAMGFMKLATLCSLCYIVNQFGMAPCMAGVKTREVCQLLNNIVANKFICLGNLKQVIDGFNDKGSLTAWGL</sequence>
<organism evidence="1 2">
    <name type="scientific">Alligator mississippiensis</name>
    <name type="common">American alligator</name>
    <dbReference type="NCBI Taxonomy" id="8496"/>
    <lineage>
        <taxon>Eukaryota</taxon>
        <taxon>Metazoa</taxon>
        <taxon>Chordata</taxon>
        <taxon>Craniata</taxon>
        <taxon>Vertebrata</taxon>
        <taxon>Euteleostomi</taxon>
        <taxon>Archelosauria</taxon>
        <taxon>Archosauria</taxon>
        <taxon>Crocodylia</taxon>
        <taxon>Alligatoridae</taxon>
        <taxon>Alligatorinae</taxon>
        <taxon>Alligator</taxon>
    </lineage>
</organism>
<protein>
    <submittedName>
        <fullName evidence="1">Uncharacterized protein</fullName>
    </submittedName>
</protein>
<reference evidence="1 2" key="1">
    <citation type="journal article" date="2012" name="Genome Biol.">
        <title>Sequencing three crocodilian genomes to illuminate the evolution of archosaurs and amniotes.</title>
        <authorList>
            <person name="St John J.A."/>
            <person name="Braun E.L."/>
            <person name="Isberg S.R."/>
            <person name="Miles L.G."/>
            <person name="Chong A.Y."/>
            <person name="Gongora J."/>
            <person name="Dalzell P."/>
            <person name="Moran C."/>
            <person name="Bed'hom B."/>
            <person name="Abzhanov A."/>
            <person name="Burgess S.C."/>
            <person name="Cooksey A.M."/>
            <person name="Castoe T.A."/>
            <person name="Crawford N.G."/>
            <person name="Densmore L.D."/>
            <person name="Drew J.C."/>
            <person name="Edwards S.V."/>
            <person name="Faircloth B.C."/>
            <person name="Fujita M.K."/>
            <person name="Greenwold M.J."/>
            <person name="Hoffmann F.G."/>
            <person name="Howard J.M."/>
            <person name="Iguchi T."/>
            <person name="Janes D.E."/>
            <person name="Khan S.Y."/>
            <person name="Kohno S."/>
            <person name="de Koning A.J."/>
            <person name="Lance S.L."/>
            <person name="McCarthy F.M."/>
            <person name="McCormack J.E."/>
            <person name="Merchant M.E."/>
            <person name="Peterson D.G."/>
            <person name="Pollock D.D."/>
            <person name="Pourmand N."/>
            <person name="Raney B.J."/>
            <person name="Roessler K.A."/>
            <person name="Sanford J.R."/>
            <person name="Sawyer R.H."/>
            <person name="Schmidt C.J."/>
            <person name="Triplett E.W."/>
            <person name="Tuberville T.D."/>
            <person name="Venegas-Anaya M."/>
            <person name="Howard J.T."/>
            <person name="Jarvis E.D."/>
            <person name="Guillette L.J.Jr."/>
            <person name="Glenn T.C."/>
            <person name="Green R.E."/>
            <person name="Ray D.A."/>
        </authorList>
    </citation>
    <scope>NUCLEOTIDE SEQUENCE [LARGE SCALE GENOMIC DNA]</scope>
    <source>
        <strain evidence="1">KSC_2009_1</strain>
    </source>
</reference>
<dbReference type="EMBL" id="AKHW03000533">
    <property type="protein sequence ID" value="KYO45948.1"/>
    <property type="molecule type" value="Genomic_DNA"/>
</dbReference>
<keyword evidence="2" id="KW-1185">Reference proteome</keyword>
<evidence type="ECO:0000313" key="1">
    <source>
        <dbReference type="EMBL" id="KYO45948.1"/>
    </source>
</evidence>
<dbReference type="AlphaFoldDB" id="A0A151PA73"/>
<evidence type="ECO:0000313" key="2">
    <source>
        <dbReference type="Proteomes" id="UP000050525"/>
    </source>
</evidence>
<dbReference type="Proteomes" id="UP000050525">
    <property type="component" value="Unassembled WGS sequence"/>
</dbReference>
<name>A0A151PA73_ALLMI</name>
<proteinExistence type="predicted"/>